<dbReference type="InterPro" id="IPR048304">
    <property type="entry name" value="UbiD_Rift_dom"/>
</dbReference>
<evidence type="ECO:0000259" key="4">
    <source>
        <dbReference type="Pfam" id="PF20695"/>
    </source>
</evidence>
<dbReference type="InterPro" id="IPR022390">
    <property type="entry name" value="HBDC"/>
</dbReference>
<dbReference type="GO" id="GO:0008694">
    <property type="term" value="F:4-hydroxy-3-polyprenylbenzoate decarboxylase activity"/>
    <property type="evidence" value="ECO:0007669"/>
    <property type="project" value="TreeGrafter"/>
</dbReference>
<dbReference type="SUPFAM" id="SSF143968">
    <property type="entry name" value="UbiD C-terminal domain-like"/>
    <property type="match status" value="1"/>
</dbReference>
<sequence length="492" mass="54764">MPFRDLREFIAFLENQGDLKRISAPVSSELEITEIAHRLLRADGPALLFENVVGHSMPVAINLFCSERRMNWALEVQDADTLAARLEAMIDMVQGGPPQGMLNKLRTLGRLVHVGAFQPKTVSDPPCQQVVLTGEDVDLYTLPIIKCWPQDAGPYITLPLVITRDPDTGTQNYGIYRMQVFDRNTTGMHWQTHKVGARHYRASTEKLEVAVALGGDPASIWTGSAPLPPDIDEMILAGFIRDQGVELAQAVSVDLKVPAHAEIVLEGYVIPGEERMEGPFGDHTGYYSLAEPYPVFHVTTITRRHNPIYPTTFVGRPPTEDYWMGKVTERVFMPLIRLILPEVVDINMPAEGIFHNLILVSMKKEYPGHARKVMYGLWGLGLLSLTKVIVVVDDFVDVQNPSEVAWRVANNINPATDLVLVDGPIDDLDVASPTPRFGSKVGIDATRKGPEEGYHRQWPPDIEMSPDIRDRVTERWAELGLGDIIPSDRSAS</sequence>
<dbReference type="SUPFAM" id="SSF50475">
    <property type="entry name" value="FMN-binding split barrel"/>
    <property type="match status" value="1"/>
</dbReference>
<feature type="region of interest" description="Disordered" evidence="2">
    <location>
        <begin position="439"/>
        <end position="463"/>
    </location>
</feature>
<dbReference type="InterPro" id="IPR049383">
    <property type="entry name" value="UbiD-like_N"/>
</dbReference>
<dbReference type="InterPro" id="IPR049381">
    <property type="entry name" value="UbiD-like_C"/>
</dbReference>
<feature type="domain" description="3-octaprenyl-4-hydroxybenzoate carboxy-lyase-like Rift-related" evidence="3">
    <location>
        <begin position="122"/>
        <end position="317"/>
    </location>
</feature>
<protein>
    <submittedName>
        <fullName evidence="6">Uncharacterized protein AF_0209</fullName>
    </submittedName>
</protein>
<organism evidence="6 7">
    <name type="scientific">Geodia barretti</name>
    <name type="common">Barrett's horny sponge</name>
    <dbReference type="NCBI Taxonomy" id="519541"/>
    <lineage>
        <taxon>Eukaryota</taxon>
        <taxon>Metazoa</taxon>
        <taxon>Porifera</taxon>
        <taxon>Demospongiae</taxon>
        <taxon>Heteroscleromorpha</taxon>
        <taxon>Tetractinellida</taxon>
        <taxon>Astrophorina</taxon>
        <taxon>Geodiidae</taxon>
        <taxon>Geodia</taxon>
    </lineage>
</organism>
<dbReference type="Pfam" id="PF20696">
    <property type="entry name" value="UbiD_C"/>
    <property type="match status" value="1"/>
</dbReference>
<accession>A0AA35VY70</accession>
<dbReference type="InterPro" id="IPR002830">
    <property type="entry name" value="UbiD"/>
</dbReference>
<dbReference type="Gene3D" id="1.20.5.570">
    <property type="entry name" value="Single helix bin"/>
    <property type="match status" value="1"/>
</dbReference>
<dbReference type="AlphaFoldDB" id="A0AA35VY70"/>
<dbReference type="Pfam" id="PF01977">
    <property type="entry name" value="UbiD"/>
    <property type="match status" value="1"/>
</dbReference>
<dbReference type="NCBIfam" id="TIGR00148">
    <property type="entry name" value="UbiD family decarboxylase"/>
    <property type="match status" value="1"/>
</dbReference>
<dbReference type="NCBIfam" id="TIGR03701">
    <property type="entry name" value="mena_SCO4490"/>
    <property type="match status" value="1"/>
</dbReference>
<evidence type="ECO:0000313" key="7">
    <source>
        <dbReference type="Proteomes" id="UP001174909"/>
    </source>
</evidence>
<evidence type="ECO:0000256" key="2">
    <source>
        <dbReference type="SAM" id="MobiDB-lite"/>
    </source>
</evidence>
<dbReference type="GO" id="GO:0006744">
    <property type="term" value="P:ubiquinone biosynthetic process"/>
    <property type="evidence" value="ECO:0007669"/>
    <property type="project" value="TreeGrafter"/>
</dbReference>
<evidence type="ECO:0000313" key="6">
    <source>
        <dbReference type="EMBL" id="CAI7998260.1"/>
    </source>
</evidence>
<gene>
    <name evidence="6" type="ORF">GBAR_LOCUS2384</name>
</gene>
<reference evidence="6" key="1">
    <citation type="submission" date="2023-03" db="EMBL/GenBank/DDBJ databases">
        <authorList>
            <person name="Steffen K."/>
            <person name="Cardenas P."/>
        </authorList>
    </citation>
    <scope>NUCLEOTIDE SEQUENCE</scope>
</reference>
<comment type="similarity">
    <text evidence="1">Belongs to the UbiD family.</text>
</comment>
<comment type="caution">
    <text evidence="6">The sequence shown here is derived from an EMBL/GenBank/DDBJ whole genome shotgun (WGS) entry which is preliminary data.</text>
</comment>
<dbReference type="EMBL" id="CASHTH010000343">
    <property type="protein sequence ID" value="CAI7998260.1"/>
    <property type="molecule type" value="Genomic_DNA"/>
</dbReference>
<keyword evidence="7" id="KW-1185">Reference proteome</keyword>
<dbReference type="Gene3D" id="3.40.1670.10">
    <property type="entry name" value="UbiD C-terminal domain-like"/>
    <property type="match status" value="1"/>
</dbReference>
<dbReference type="Pfam" id="PF20695">
    <property type="entry name" value="UbiD_N"/>
    <property type="match status" value="1"/>
</dbReference>
<evidence type="ECO:0000259" key="5">
    <source>
        <dbReference type="Pfam" id="PF20696"/>
    </source>
</evidence>
<evidence type="ECO:0000256" key="1">
    <source>
        <dbReference type="ARBA" id="ARBA00010021"/>
    </source>
</evidence>
<feature type="domain" description="3-octaprenyl-4-hydroxybenzoate carboxy-lyase-like C-terminal" evidence="5">
    <location>
        <begin position="323"/>
        <end position="445"/>
    </location>
</feature>
<feature type="compositionally biased region" description="Basic and acidic residues" evidence="2">
    <location>
        <begin position="445"/>
        <end position="455"/>
    </location>
</feature>
<feature type="domain" description="3-octaprenyl-4-hydroxybenzoate carboxy-lyase-like N-terminal" evidence="4">
    <location>
        <begin position="10"/>
        <end position="86"/>
    </location>
</feature>
<dbReference type="Proteomes" id="UP001174909">
    <property type="component" value="Unassembled WGS sequence"/>
</dbReference>
<evidence type="ECO:0000259" key="3">
    <source>
        <dbReference type="Pfam" id="PF01977"/>
    </source>
</evidence>
<proteinExistence type="inferred from homology"/>
<dbReference type="GO" id="GO:0005829">
    <property type="term" value="C:cytosol"/>
    <property type="evidence" value="ECO:0007669"/>
    <property type="project" value="TreeGrafter"/>
</dbReference>
<name>A0AA35VY70_GEOBA</name>
<dbReference type="PANTHER" id="PTHR30108">
    <property type="entry name" value="3-OCTAPRENYL-4-HYDROXYBENZOATE CARBOXY-LYASE-RELATED"/>
    <property type="match status" value="1"/>
</dbReference>
<dbReference type="PANTHER" id="PTHR30108:SF17">
    <property type="entry name" value="FERULIC ACID DECARBOXYLASE 1"/>
    <property type="match status" value="1"/>
</dbReference>